<comment type="caution">
    <text evidence="3">The sequence shown here is derived from an EMBL/GenBank/DDBJ whole genome shotgun (WGS) entry which is preliminary data.</text>
</comment>
<accession>A0ABM9J0V7</accession>
<evidence type="ECO:0000256" key="1">
    <source>
        <dbReference type="SAM" id="MobiDB-lite"/>
    </source>
</evidence>
<dbReference type="InterPro" id="IPR040738">
    <property type="entry name" value="LPD22"/>
</dbReference>
<feature type="domain" description="Large polyvalent protein associated" evidence="2">
    <location>
        <begin position="57"/>
        <end position="151"/>
    </location>
</feature>
<dbReference type="Proteomes" id="UP001189616">
    <property type="component" value="Unassembled WGS sequence"/>
</dbReference>
<reference evidence="3 4" key="1">
    <citation type="submission" date="2023-07" db="EMBL/GenBank/DDBJ databases">
        <authorList>
            <person name="Peeters C."/>
        </authorList>
    </citation>
    <scope>NUCLEOTIDE SEQUENCE [LARGE SCALE GENOMIC DNA]</scope>
    <source>
        <strain evidence="3 4">LMG 7141</strain>
    </source>
</reference>
<keyword evidence="4" id="KW-1185">Reference proteome</keyword>
<evidence type="ECO:0000313" key="3">
    <source>
        <dbReference type="EMBL" id="CAJ0778721.1"/>
    </source>
</evidence>
<organism evidence="3 4">
    <name type="scientific">Ralstonia condita</name>
    <dbReference type="NCBI Taxonomy" id="3058600"/>
    <lineage>
        <taxon>Bacteria</taxon>
        <taxon>Pseudomonadati</taxon>
        <taxon>Pseudomonadota</taxon>
        <taxon>Betaproteobacteria</taxon>
        <taxon>Burkholderiales</taxon>
        <taxon>Burkholderiaceae</taxon>
        <taxon>Ralstonia</taxon>
    </lineage>
</organism>
<feature type="region of interest" description="Disordered" evidence="1">
    <location>
        <begin position="1"/>
        <end position="41"/>
    </location>
</feature>
<dbReference type="RefSeq" id="WP_316655431.1">
    <property type="nucleotide sequence ID" value="NZ_CATYWO010000001.1"/>
</dbReference>
<dbReference type="EMBL" id="CATYWO010000001">
    <property type="protein sequence ID" value="CAJ0778721.1"/>
    <property type="molecule type" value="Genomic_DNA"/>
</dbReference>
<evidence type="ECO:0000259" key="2">
    <source>
        <dbReference type="Pfam" id="PF18834"/>
    </source>
</evidence>
<feature type="compositionally biased region" description="Low complexity" evidence="1">
    <location>
        <begin position="10"/>
        <end position="21"/>
    </location>
</feature>
<sequence length="1915" mass="207932">MADDFESFLQQNAQPAAGPQADVPSAPTITPDKPPADPFESFLQDKKDQYLKDTTQRAQAVAVSNSGASSAAAGQAARVGRKIGMPQAAVEADLPRYEAQAKAQENAQVLADDPKFAQWVAGNPDSARVAQDDFANMSTIGKLVSGAEAGGLGLLRGLGASMNSAALAVNRAIPAAARYLFNPSGANPENMIPGAQSRTLSSLITGQSNTTHPLEDWWNRNFVQPRIEAQSALATPQDASFGVKAADTVGNLLGTLAQITLTGGGGEAPAAANAAKTAAQAIGETVAHGARAMAFPSLTAAVNTGKDVYDQTGDIGQAVRAAQMAYGTTTLGGVVPLGAPGGLATRLVTGAVSGAVSGEVSRQAMNLVMPQQQGFDPEQLILSGLTGSLLSGVMGPRALHDGVRQAAADSVRAEAAERGGDAIAKLSELSTSSALREHDPDAFREYVKHASEDGQLTDVYVDGNVLADALRQSAVDPNNIPGLPDRMAEAQRAGGDVQIPIEDYATHIAGTPIDKAILPNLKVEEGGMTYAEGQQFFQGAKEDMAARAQAIADQHQQETAGDAEVKAIGDKLFQQMQSTGHFPDDVSRASIAPVTEFYRTMAERLGVSPAELYEKAPLRIVGEDVGGGLEKGGERGAFNPDTRTVALLQHADLSTFLHESGHFFLSTLGDLAARPDAPAQIRADMETAIKWMGGKDLADWQARTLDQQRDMHEKFARGFEAYLMEGKAPNATMQSLFSRFRSWLVNVYRSISGLNAELTPEVRGVFDRLLASDEAIRQTEQQRGYFPLDLSKSGATEKQLSDYAALGQQATADAVGDMQTRSLRDMKWASNAKSKAVKALQRQAATERKVIREEVTKEVKAEPTERAREFLKSGKMLDENGQEGPDLRPLGSGDAKLNADDVKAMYPESMLNRPDLDALRGMTSKNGMHPDMVAEMFGIGSGDELVRSLTEGEKPADRIARLTDERMLQRHGELVDPDAIEAAANEAVHNEARARFMATGLKILAKSPIPARELARAATEAAEAAIAAKRVRDVKPRQYEVAEAKANKEAIAQAPKDPAAALEAQRQALLSNRLAKAARDAETQIKKIVDSQKRYDRDSIRAKMDPDVLEQIDALRERFDFRQAPPAGATKDQVALQTWVDTQKAFGYAPVQHPDMLNPTVRMHYKDMTVEQLRGFNDTIRSLEQIAKERKSVMIDGKKADLAEVVSGLVDKMKARGEKFTTQELVDRPRAGVDSIFKVTLDRVASFLRASAAEFKGQQFKANQFDMHEVMGPFTKAIFERVFGANYRKVDMLKSLSMEFRASAEKLGVDWQKSLLDVVPNTRLIDADLTQERGEPVYRRLTRGDMLGIARHVGNESNFDKLTRGMGWAPGDVWAFLNEHMTAKDWQATQATWDAFEKHWPEMVEMNKRLGNVSPDHIEPRAFKTADGIDLRGGYAPIDYDPLRSKLAVRKADASAINPSEGLFGKSYFRADTTTNGSLNARTGYIDRLDLDFHSLEKRLHDTIHDLAYREALLDVHKILSNQDFRRQFLLSYGPEQYKSLQQWVGDLANGQNSDAQMSRLGQIMNATRRMVVANGIALRVSTVLKHGGAAGLKSLGYFSGGGEKYFAARVAKMATDNSGQIQGAIEKFPEIRARLMQQDRDFRQTSSSLFQPESLHAKAERFGHAAVAYSDMMTAVPTAWAAYDRAITEGIPKNRGGTGKPMSEEDAVRYASQIVREAHSSNIESARSMILQDKNEAVKMFTTLYGFMNNSLGQHMDMVDKFRTAGFSKPEVLARYMMAMIVPALWTGMVHKPDKEEGWAHWVAGSITGEYAAMVPMLREAWSALEGHSSAGVPSYMSVLGAIGKPISDLYKAAKGDEVKAPIKDLGNALGLAIPGLGQIGTTLQYAADVKQGKAHPRTISDAFRGYAMGQNTD</sequence>
<proteinExistence type="predicted"/>
<evidence type="ECO:0000313" key="4">
    <source>
        <dbReference type="Proteomes" id="UP001189616"/>
    </source>
</evidence>
<protein>
    <recommendedName>
        <fullName evidence="2">Large polyvalent protein associated domain-containing protein</fullName>
    </recommendedName>
</protein>
<dbReference type="Pfam" id="PF18834">
    <property type="entry name" value="LPD22"/>
    <property type="match status" value="1"/>
</dbReference>
<gene>
    <name evidence="3" type="ORF">LMG7141_00791</name>
</gene>
<name>A0ABM9J0V7_9RALS</name>